<dbReference type="Proteomes" id="UP001464891">
    <property type="component" value="Unassembled WGS sequence"/>
</dbReference>
<evidence type="ECO:0000313" key="2">
    <source>
        <dbReference type="Proteomes" id="UP001464891"/>
    </source>
</evidence>
<dbReference type="EMBL" id="JAMPKM010000015">
    <property type="protein sequence ID" value="MEP0819551.1"/>
    <property type="molecule type" value="Genomic_DNA"/>
</dbReference>
<accession>A0ABV0JCN4</accession>
<evidence type="ECO:0000313" key="1">
    <source>
        <dbReference type="EMBL" id="MEP0819551.1"/>
    </source>
</evidence>
<gene>
    <name evidence="1" type="ORF">NC998_20855</name>
</gene>
<dbReference type="InterPro" id="IPR035901">
    <property type="entry name" value="GIY-YIG_endonuc_sf"/>
</dbReference>
<sequence length="131" mass="15055">MTPEQINRQMQRCETLHEIKQLLEQLHLSGLSAATECGVISIKNLVTGDRLIGGTPFPEEALRIIQDQLSTQNHPDTALQQAWIELVAEQFVLEVLEHCHLDLLEQRLTYWRTLFQARTFDCTPKHGKNQP</sequence>
<proteinExistence type="predicted"/>
<organism evidence="1 2">
    <name type="scientific">Trichocoleus desertorum GB2-A4</name>
    <dbReference type="NCBI Taxonomy" id="2933944"/>
    <lineage>
        <taxon>Bacteria</taxon>
        <taxon>Bacillati</taxon>
        <taxon>Cyanobacteriota</taxon>
        <taxon>Cyanophyceae</taxon>
        <taxon>Leptolyngbyales</taxon>
        <taxon>Trichocoleusaceae</taxon>
        <taxon>Trichocoleus</taxon>
    </lineage>
</organism>
<dbReference type="RefSeq" id="WP_190440502.1">
    <property type="nucleotide sequence ID" value="NZ_JAMPKM010000015.1"/>
</dbReference>
<name>A0ABV0JCN4_9CYAN</name>
<keyword evidence="2" id="KW-1185">Reference proteome</keyword>
<dbReference type="Gene3D" id="3.40.1440.10">
    <property type="entry name" value="GIY-YIG endonuclease"/>
    <property type="match status" value="1"/>
</dbReference>
<reference evidence="1 2" key="1">
    <citation type="submission" date="2022-04" db="EMBL/GenBank/DDBJ databases">
        <title>Positive selection, recombination, and allopatry shape intraspecific diversity of widespread and dominant cyanobacteria.</title>
        <authorList>
            <person name="Wei J."/>
            <person name="Shu W."/>
            <person name="Hu C."/>
        </authorList>
    </citation>
    <scope>NUCLEOTIDE SEQUENCE [LARGE SCALE GENOMIC DNA]</scope>
    <source>
        <strain evidence="1 2">GB2-A4</strain>
    </source>
</reference>
<protein>
    <submittedName>
        <fullName evidence="1">Uncharacterized protein</fullName>
    </submittedName>
</protein>
<comment type="caution">
    <text evidence="1">The sequence shown here is derived from an EMBL/GenBank/DDBJ whole genome shotgun (WGS) entry which is preliminary data.</text>
</comment>